<dbReference type="Proteomes" id="UP000237271">
    <property type="component" value="Unassembled WGS sequence"/>
</dbReference>
<evidence type="ECO:0000313" key="2">
    <source>
        <dbReference type="Proteomes" id="UP000237271"/>
    </source>
</evidence>
<proteinExistence type="predicted"/>
<evidence type="ECO:0000313" key="1">
    <source>
        <dbReference type="EMBL" id="POM78619.1"/>
    </source>
</evidence>
<gene>
    <name evidence="1" type="ORF">PHPALM_3833</name>
</gene>
<sequence>MEVRDIQKELCDAWDLPTWRSCVGCAEAVRVGRQQLQEITDLYLPKDIYNTYETGLCYAMATARYICTRGMRGTKQPHCFKRRSAAELGFLYKSNKKAWMTGQMF</sequence>
<dbReference type="AlphaFoldDB" id="A0A2P4YLK5"/>
<dbReference type="OrthoDB" id="75249at2759"/>
<protein>
    <submittedName>
        <fullName evidence="1">CENP-B protein</fullName>
    </submittedName>
</protein>
<dbReference type="EMBL" id="NCKW01001953">
    <property type="protein sequence ID" value="POM78619.1"/>
    <property type="molecule type" value="Genomic_DNA"/>
</dbReference>
<organism evidence="1 2">
    <name type="scientific">Phytophthora palmivora</name>
    <dbReference type="NCBI Taxonomy" id="4796"/>
    <lineage>
        <taxon>Eukaryota</taxon>
        <taxon>Sar</taxon>
        <taxon>Stramenopiles</taxon>
        <taxon>Oomycota</taxon>
        <taxon>Peronosporomycetes</taxon>
        <taxon>Peronosporales</taxon>
        <taxon>Peronosporaceae</taxon>
        <taxon>Phytophthora</taxon>
    </lineage>
</organism>
<reference evidence="1 2" key="1">
    <citation type="journal article" date="2017" name="Genome Biol. Evol.">
        <title>Phytophthora megakarya and P. palmivora, closely related causal agents of cacao black pod rot, underwent increases in genome sizes and gene numbers by different mechanisms.</title>
        <authorList>
            <person name="Ali S.S."/>
            <person name="Shao J."/>
            <person name="Lary D.J."/>
            <person name="Kronmiller B."/>
            <person name="Shen D."/>
            <person name="Strem M.D."/>
            <person name="Amoako-Attah I."/>
            <person name="Akrofi A.Y."/>
            <person name="Begoude B.A."/>
            <person name="Ten Hoopen G.M."/>
            <person name="Coulibaly K."/>
            <person name="Kebe B.I."/>
            <person name="Melnick R.L."/>
            <person name="Guiltinan M.J."/>
            <person name="Tyler B.M."/>
            <person name="Meinhardt L.W."/>
            <person name="Bailey B.A."/>
        </authorList>
    </citation>
    <scope>NUCLEOTIDE SEQUENCE [LARGE SCALE GENOMIC DNA]</scope>
    <source>
        <strain evidence="2">sbr112.9</strain>
    </source>
</reference>
<accession>A0A2P4YLK5</accession>
<comment type="caution">
    <text evidence="1">The sequence shown here is derived from an EMBL/GenBank/DDBJ whole genome shotgun (WGS) entry which is preliminary data.</text>
</comment>
<keyword evidence="2" id="KW-1185">Reference proteome</keyword>
<name>A0A2P4YLK5_9STRA</name>